<accession>A0A2S7DJP4</accession>
<keyword evidence="2" id="KW-0238">DNA-binding</keyword>
<sequence>MSPTTPFRHSAAQTTRTLLSLRESILDGSLAAGTRLSELSVVQRLGVSRTPVRAALQRLCDEGLVSALPGGGYAVQAFSDRDVHDAIELRGTLEGLAARMAAERGIGAAELAQAQRLLAQLDRIVGPSPDAIDLAAYVQINAQFHALLLAMADSDVLDRAVNRSVQLPFASPSGLVMAQTSDADARLLLPLAQDQHREVIAAIQQRQGGRAEALMREHARLAHRNLRHVLQTPAAIGQLRGGALIGPAPIPDVGSARHALPPGAHHA</sequence>
<keyword evidence="3" id="KW-0804">Transcription</keyword>
<dbReference type="Pfam" id="PF00392">
    <property type="entry name" value="GntR"/>
    <property type="match status" value="1"/>
</dbReference>
<dbReference type="Gene3D" id="1.10.10.10">
    <property type="entry name" value="Winged helix-like DNA-binding domain superfamily/Winged helix DNA-binding domain"/>
    <property type="match status" value="1"/>
</dbReference>
<dbReference type="SMART" id="SM00345">
    <property type="entry name" value="HTH_GNTR"/>
    <property type="match status" value="1"/>
</dbReference>
<dbReference type="GO" id="GO:0003700">
    <property type="term" value="F:DNA-binding transcription factor activity"/>
    <property type="evidence" value="ECO:0007669"/>
    <property type="project" value="InterPro"/>
</dbReference>
<evidence type="ECO:0000259" key="4">
    <source>
        <dbReference type="PROSITE" id="PS50949"/>
    </source>
</evidence>
<dbReference type="PANTHER" id="PTHR43537:SF49">
    <property type="entry name" value="TRANSCRIPTIONAL REGULATORY PROTEIN"/>
    <property type="match status" value="1"/>
</dbReference>
<dbReference type="SUPFAM" id="SSF48008">
    <property type="entry name" value="GntR ligand-binding domain-like"/>
    <property type="match status" value="1"/>
</dbReference>
<proteinExistence type="predicted"/>
<protein>
    <submittedName>
        <fullName evidence="5">GntR family transcriptional regulator</fullName>
    </submittedName>
</protein>
<evidence type="ECO:0000313" key="5">
    <source>
        <dbReference type="EMBL" id="PPU74043.1"/>
    </source>
</evidence>
<reference evidence="5 6" key="1">
    <citation type="submission" date="2016-08" db="EMBL/GenBank/DDBJ databases">
        <authorList>
            <person name="Seilhamer J.J."/>
        </authorList>
    </citation>
    <scope>NUCLEOTIDE SEQUENCE [LARGE SCALE GENOMIC DNA]</scope>
    <source>
        <strain evidence="5 6">CFBP4644</strain>
    </source>
</reference>
<evidence type="ECO:0000313" key="6">
    <source>
        <dbReference type="Proteomes" id="UP000239865"/>
    </source>
</evidence>
<evidence type="ECO:0000256" key="3">
    <source>
        <dbReference type="ARBA" id="ARBA00023163"/>
    </source>
</evidence>
<evidence type="ECO:0000256" key="2">
    <source>
        <dbReference type="ARBA" id="ARBA00023125"/>
    </source>
</evidence>
<dbReference type="InterPro" id="IPR036390">
    <property type="entry name" value="WH_DNA-bd_sf"/>
</dbReference>
<dbReference type="Proteomes" id="UP000239865">
    <property type="component" value="Unassembled WGS sequence"/>
</dbReference>
<dbReference type="InterPro" id="IPR000524">
    <property type="entry name" value="Tscrpt_reg_HTH_GntR"/>
</dbReference>
<dbReference type="SUPFAM" id="SSF46785">
    <property type="entry name" value="Winged helix' DNA-binding domain"/>
    <property type="match status" value="1"/>
</dbReference>
<comment type="caution">
    <text evidence="5">The sequence shown here is derived from an EMBL/GenBank/DDBJ whole genome shotgun (WGS) entry which is preliminary data.</text>
</comment>
<dbReference type="PROSITE" id="PS50949">
    <property type="entry name" value="HTH_GNTR"/>
    <property type="match status" value="1"/>
</dbReference>
<dbReference type="SMART" id="SM00895">
    <property type="entry name" value="FCD"/>
    <property type="match status" value="1"/>
</dbReference>
<dbReference type="InterPro" id="IPR008920">
    <property type="entry name" value="TF_FadR/GntR_C"/>
</dbReference>
<dbReference type="GO" id="GO:0003677">
    <property type="term" value="F:DNA binding"/>
    <property type="evidence" value="ECO:0007669"/>
    <property type="project" value="UniProtKB-KW"/>
</dbReference>
<name>A0A2S7DJP4_9XANT</name>
<dbReference type="AlphaFoldDB" id="A0A2S7DJP4"/>
<dbReference type="EMBL" id="MDEH01000002">
    <property type="protein sequence ID" value="PPU74043.1"/>
    <property type="molecule type" value="Genomic_DNA"/>
</dbReference>
<dbReference type="CDD" id="cd07377">
    <property type="entry name" value="WHTH_GntR"/>
    <property type="match status" value="1"/>
</dbReference>
<organism evidence="5 6">
    <name type="scientific">Xanthomonas melonis</name>
    <dbReference type="NCBI Taxonomy" id="56456"/>
    <lineage>
        <taxon>Bacteria</taxon>
        <taxon>Pseudomonadati</taxon>
        <taxon>Pseudomonadota</taxon>
        <taxon>Gammaproteobacteria</taxon>
        <taxon>Lysobacterales</taxon>
        <taxon>Lysobacteraceae</taxon>
        <taxon>Xanthomonas</taxon>
    </lineage>
</organism>
<dbReference type="RefSeq" id="WP_104586265.1">
    <property type="nucleotide sequence ID" value="NZ_JAJGQH010000003.1"/>
</dbReference>
<dbReference type="Pfam" id="PF07729">
    <property type="entry name" value="FCD"/>
    <property type="match status" value="1"/>
</dbReference>
<gene>
    <name evidence="5" type="ORF">XmelCFBP4644_06275</name>
</gene>
<evidence type="ECO:0000256" key="1">
    <source>
        <dbReference type="ARBA" id="ARBA00023015"/>
    </source>
</evidence>
<feature type="domain" description="HTH gntR-type" evidence="4">
    <location>
        <begin position="11"/>
        <end position="78"/>
    </location>
</feature>
<dbReference type="PANTHER" id="PTHR43537">
    <property type="entry name" value="TRANSCRIPTIONAL REGULATOR, GNTR FAMILY"/>
    <property type="match status" value="1"/>
</dbReference>
<dbReference type="OrthoDB" id="7005926at2"/>
<dbReference type="InterPro" id="IPR011711">
    <property type="entry name" value="GntR_C"/>
</dbReference>
<dbReference type="InterPro" id="IPR036388">
    <property type="entry name" value="WH-like_DNA-bd_sf"/>
</dbReference>
<dbReference type="Gene3D" id="1.20.120.530">
    <property type="entry name" value="GntR ligand-binding domain-like"/>
    <property type="match status" value="1"/>
</dbReference>
<keyword evidence="1" id="KW-0805">Transcription regulation</keyword>